<name>A0A381R775_9ZZZZ</name>
<proteinExistence type="predicted"/>
<gene>
    <name evidence="2" type="ORF">METZ01_LOCUS40264</name>
</gene>
<organism evidence="2">
    <name type="scientific">marine metagenome</name>
    <dbReference type="NCBI Taxonomy" id="408172"/>
    <lineage>
        <taxon>unclassified sequences</taxon>
        <taxon>metagenomes</taxon>
        <taxon>ecological metagenomes</taxon>
    </lineage>
</organism>
<evidence type="ECO:0000256" key="1">
    <source>
        <dbReference type="SAM" id="Phobius"/>
    </source>
</evidence>
<sequence>MQLKWIIYLLVCLRFLNAQTDIFSENPGFIYVKSDTSAVPIYINGNLIGHTPIYKPIPVLEGIHHISSHPPSIRDPFLQYANTEEMKQVFVMSGDTVEVLLDTYLLTNRLNQIKKDYYFTNYVGVGISLLMVWQLWILSSQ</sequence>
<keyword evidence="1" id="KW-0812">Transmembrane</keyword>
<reference evidence="2" key="1">
    <citation type="submission" date="2018-05" db="EMBL/GenBank/DDBJ databases">
        <authorList>
            <person name="Lanie J.A."/>
            <person name="Ng W.-L."/>
            <person name="Kazmierczak K.M."/>
            <person name="Andrzejewski T.M."/>
            <person name="Davidsen T.M."/>
            <person name="Wayne K.J."/>
            <person name="Tettelin H."/>
            <person name="Glass J.I."/>
            <person name="Rusch D."/>
            <person name="Podicherti R."/>
            <person name="Tsui H.-C.T."/>
            <person name="Winkler M.E."/>
        </authorList>
    </citation>
    <scope>NUCLEOTIDE SEQUENCE</scope>
</reference>
<dbReference type="AlphaFoldDB" id="A0A381R775"/>
<evidence type="ECO:0000313" key="2">
    <source>
        <dbReference type="EMBL" id="SUZ87410.1"/>
    </source>
</evidence>
<keyword evidence="1" id="KW-0472">Membrane</keyword>
<feature type="transmembrane region" description="Helical" evidence="1">
    <location>
        <begin position="117"/>
        <end position="138"/>
    </location>
</feature>
<keyword evidence="1" id="KW-1133">Transmembrane helix</keyword>
<dbReference type="EMBL" id="UINC01001723">
    <property type="protein sequence ID" value="SUZ87410.1"/>
    <property type="molecule type" value="Genomic_DNA"/>
</dbReference>
<accession>A0A381R775</accession>
<evidence type="ECO:0008006" key="3">
    <source>
        <dbReference type="Google" id="ProtNLM"/>
    </source>
</evidence>
<protein>
    <recommendedName>
        <fullName evidence="3">PEGA domain-containing protein</fullName>
    </recommendedName>
</protein>